<feature type="compositionally biased region" description="Low complexity" evidence="10">
    <location>
        <begin position="219"/>
        <end position="228"/>
    </location>
</feature>
<evidence type="ECO:0000256" key="8">
    <source>
        <dbReference type="ARBA" id="ARBA00031256"/>
    </source>
</evidence>
<keyword evidence="9" id="KW-0175">Coiled coil</keyword>
<feature type="compositionally biased region" description="Low complexity" evidence="10">
    <location>
        <begin position="13"/>
        <end position="26"/>
    </location>
</feature>
<feature type="domain" description="GRIP" evidence="11">
    <location>
        <begin position="831"/>
        <end position="879"/>
    </location>
</feature>
<evidence type="ECO:0000259" key="11">
    <source>
        <dbReference type="PROSITE" id="PS50913"/>
    </source>
</evidence>
<evidence type="ECO:0000256" key="6">
    <source>
        <dbReference type="ARBA" id="ARBA00023163"/>
    </source>
</evidence>
<dbReference type="GO" id="GO:0016592">
    <property type="term" value="C:mediator complex"/>
    <property type="evidence" value="ECO:0007669"/>
    <property type="project" value="InterPro"/>
</dbReference>
<comment type="caution">
    <text evidence="12">The sequence shown here is derived from an EMBL/GenBank/DDBJ whole genome shotgun (WGS) entry which is preliminary data.</text>
</comment>
<feature type="coiled-coil region" evidence="9">
    <location>
        <begin position="584"/>
        <end position="668"/>
    </location>
</feature>
<sequence>MFSSFVNFTHQQSSPSSARPASPARTRSSDSHGSSTGQLAENALSNLRKSLASQRSASPVQTPKGSPAPRPHKMTLEDRLKAATFTIGEASGDTTPAASSRVSPAPPLVTTPSEAPNDTTRLEAAIEHPLSPSSTPLPESRVSSPIEVHEPTPILAVAAPTPSDLLPFASEPVNSELEPTALEHNEVLETPSPPPESATSLPLAEPAPSLPRPEPAPSLSPSEPASSSQSVELPSDPLSAVSPRPRSVQIDSVTVLEAEASLLVDSTPNSPSNEGVHINDVDTLQERLKLVEQRFSDVSLSFKRLQAEKAAADAVLKELTPLETISDSQAFRDFVQNVIMKSEISLEEITRLNGKLGTQEERIEELRDTHRLESSSQSAQIEKLKKQLSESEALLAASQGQSDENSSASKVEIERLTKEVESSKRIAKEEEEKRVKAISLLKTVRQKLVKAEKERDDIQREIAASKDKDRAEKDRDQLEKSKLQSELETVHAEREKAVIGLKTQFDRELTSLRDKHEKETAVMRGQFELEALTTKSSHSKEVTTLASRIATLESTVTSLTNDKNTFFDQLQMRQAELESSQSHLDSLQSQNTELQYQLRESEERFALLNDDISEVRREQDSRAREPTTSAEEVSRLLAAAEAKYELKLADLRKNMNAVERERNESEAQWSRKLREKVRENDELKQVLGSAAKNRELDEDVVEKLKDQIRSLQEEVRLHQAQVEELRAQTASFQDAESSTKAQETEISAKLHSLEQLLEDHKSRETQLKTSNKTLREELRKVQSSAALLERQRNPGVGYWSRESATSDPRNSMSSVSDSRVASPTLSVPPKQEEEEVNLEYLRNVILQFLEHKEMRPNLVKVLSIILHFTPQETRRLWISLCKMFLGKQNAFDSPHATQRALSNSVLILYRSFPGDPDLQEYLKIAIQSELPLAVFVSTFLSAARSTELHAPATLDMLCRTALDAHYSSGIPTGLSFAETPMTVSNTLQDALALLRVAYELPISHYHQLTTSASELIILLFSAADMSQVPPSQAIVLLNDVSTMMTHASISQDVRQVLESFALSLGLLVGDDAKAASDVHLMHSFQLALGKTNTVGSSTNTDTVSLSLTLSYLVTHRAKEFGAGSGTDPAALLVSLFRWSSWAPPVFYTQLLLSAFICLSETSAVSPVIWRAFLVGRLPSVLLSFEKLLNTDSAAPENWKTALQVAVTSILRRAELVERCDRIVNQFANSHSTHPEDSTLSRILPRDFLRSLLLSGLVDQSFVVAMDPTFSNDTTVYLQSEAQDLGLELEAYLSSKLSPDMDFDEIRLWIERIWNDSSSHKTFTDIALQRFKASANSLDPETLETLSFWSRVFCLCDTALDMISLHSRISDLICHALLFLQQSDCETVGDPQSAVSHIGDVVLFVQSTLVRFHLDADTFTSGSRSVSSRFLRSTAIVHPLDTLSGEDAVAFSAWYKALFDRSSEGIEDTILRSTQPKVLLRVSASLFSHAIKDANIDEEVLNNGISYFTGPLLRWTLVGVVQALMQEIQFKGFSAPKHFNVLQTLFLSNGVPRIVKCLCGQGVQALLLDKRIQNVTNFDVVSMHRAILHALGMPNGEYCPCSLSVFVHLRTGHSRSPPLDTQIPGQPQPRQAIRNAIAKARASKAPYLDIERSLRTCGCEKFLTLLWSELLPTANLGESDICTRIATFALTMPRPSDSPPLLAMFLNILLPRLLTTIDSRQAGDQTVAIDLLGSIVSSVLTASLHLDLAFTEVRRPVLGQPCTVMARRVASDLRSRAKMRGHASQMILQRLASSQSFVANFSIFKSDS</sequence>
<evidence type="ECO:0000313" key="12">
    <source>
        <dbReference type="EMBL" id="KAK7064160.1"/>
    </source>
</evidence>
<feature type="compositionally biased region" description="Low complexity" evidence="10">
    <location>
        <begin position="197"/>
        <end position="207"/>
    </location>
</feature>
<dbReference type="PROSITE" id="PS50913">
    <property type="entry name" value="GRIP"/>
    <property type="match status" value="1"/>
</dbReference>
<feature type="compositionally biased region" description="Polar residues" evidence="10">
    <location>
        <begin position="110"/>
        <end position="119"/>
    </location>
</feature>
<dbReference type="PANTHER" id="PTHR35784">
    <property type="entry name" value="MEDIATOR OF RNA POLYMERASE II TRANSCRIPTION SUBUNIT 5"/>
    <property type="match status" value="1"/>
</dbReference>
<keyword evidence="13" id="KW-1185">Reference proteome</keyword>
<dbReference type="GO" id="GO:0006357">
    <property type="term" value="P:regulation of transcription by RNA polymerase II"/>
    <property type="evidence" value="ECO:0007669"/>
    <property type="project" value="InterPro"/>
</dbReference>
<dbReference type="PANTHER" id="PTHR35784:SF1">
    <property type="entry name" value="MEDIATOR OF RNA POLYMERASE II TRANSCRIPTION SUBUNIT 5"/>
    <property type="match status" value="1"/>
</dbReference>
<protein>
    <recommendedName>
        <fullName evidence="3">Mediator of RNA polymerase II transcription subunit 5</fullName>
    </recommendedName>
    <alternativeName>
        <fullName evidence="8">Mediator complex subunit 5</fullName>
    </alternativeName>
</protein>
<dbReference type="InterPro" id="IPR014801">
    <property type="entry name" value="Mediator_Med5_fun"/>
</dbReference>
<evidence type="ECO:0000256" key="7">
    <source>
        <dbReference type="ARBA" id="ARBA00023242"/>
    </source>
</evidence>
<keyword evidence="5" id="KW-0010">Activator</keyword>
<reference evidence="12 13" key="1">
    <citation type="journal article" date="2024" name="J Genomics">
        <title>Draft genome sequencing and assembly of Favolaschia claudopus CIRM-BRFM 2984 isolated from oak limbs.</title>
        <authorList>
            <person name="Navarro D."/>
            <person name="Drula E."/>
            <person name="Chaduli D."/>
            <person name="Cazenave R."/>
            <person name="Ahrendt S."/>
            <person name="Wang J."/>
            <person name="Lipzen A."/>
            <person name="Daum C."/>
            <person name="Barry K."/>
            <person name="Grigoriev I.V."/>
            <person name="Favel A."/>
            <person name="Rosso M.N."/>
            <person name="Martin F."/>
        </authorList>
    </citation>
    <scope>NUCLEOTIDE SEQUENCE [LARGE SCALE GENOMIC DNA]</scope>
    <source>
        <strain evidence="12 13">CIRM-BRFM 2984</strain>
    </source>
</reference>
<proteinExistence type="inferred from homology"/>
<dbReference type="EMBL" id="JAWWNJ010000001">
    <property type="protein sequence ID" value="KAK7064160.1"/>
    <property type="molecule type" value="Genomic_DNA"/>
</dbReference>
<evidence type="ECO:0000256" key="3">
    <source>
        <dbReference type="ARBA" id="ARBA00020628"/>
    </source>
</evidence>
<feature type="region of interest" description="Disordered" evidence="10">
    <location>
        <begin position="797"/>
        <end position="829"/>
    </location>
</feature>
<keyword evidence="7" id="KW-0539">Nucleus</keyword>
<dbReference type="GO" id="GO:0003712">
    <property type="term" value="F:transcription coregulator activity"/>
    <property type="evidence" value="ECO:0007669"/>
    <property type="project" value="InterPro"/>
</dbReference>
<evidence type="ECO:0000256" key="9">
    <source>
        <dbReference type="SAM" id="Coils"/>
    </source>
</evidence>
<feature type="region of interest" description="Disordered" evidence="10">
    <location>
        <begin position="1"/>
        <end position="148"/>
    </location>
</feature>
<evidence type="ECO:0000256" key="1">
    <source>
        <dbReference type="ARBA" id="ARBA00004123"/>
    </source>
</evidence>
<keyword evidence="6" id="KW-0804">Transcription</keyword>
<evidence type="ECO:0000313" key="13">
    <source>
        <dbReference type="Proteomes" id="UP001362999"/>
    </source>
</evidence>
<feature type="compositionally biased region" description="Polar residues" evidence="10">
    <location>
        <begin position="1"/>
        <end position="12"/>
    </location>
</feature>
<feature type="coiled-coil region" evidence="9">
    <location>
        <begin position="694"/>
        <end position="728"/>
    </location>
</feature>
<dbReference type="Proteomes" id="UP001362999">
    <property type="component" value="Unassembled WGS sequence"/>
</dbReference>
<organism evidence="12 13">
    <name type="scientific">Favolaschia claudopus</name>
    <dbReference type="NCBI Taxonomy" id="2862362"/>
    <lineage>
        <taxon>Eukaryota</taxon>
        <taxon>Fungi</taxon>
        <taxon>Dikarya</taxon>
        <taxon>Basidiomycota</taxon>
        <taxon>Agaricomycotina</taxon>
        <taxon>Agaricomycetes</taxon>
        <taxon>Agaricomycetidae</taxon>
        <taxon>Agaricales</taxon>
        <taxon>Marasmiineae</taxon>
        <taxon>Mycenaceae</taxon>
        <taxon>Favolaschia</taxon>
    </lineage>
</organism>
<evidence type="ECO:0000256" key="10">
    <source>
        <dbReference type="SAM" id="MobiDB-lite"/>
    </source>
</evidence>
<feature type="compositionally biased region" description="Low complexity" evidence="10">
    <location>
        <begin position="129"/>
        <end position="140"/>
    </location>
</feature>
<comment type="subcellular location">
    <subcellularLocation>
        <location evidence="1">Nucleus</location>
    </subcellularLocation>
</comment>
<keyword evidence="4" id="KW-0805">Transcription regulation</keyword>
<gene>
    <name evidence="12" type="ORF">R3P38DRAFT_3382810</name>
</gene>
<name>A0AAW0EII3_9AGAR</name>
<comment type="similarity">
    <text evidence="2">Belongs to the Mediator complex subunit 5 family.</text>
</comment>
<evidence type="ECO:0000256" key="4">
    <source>
        <dbReference type="ARBA" id="ARBA00023015"/>
    </source>
</evidence>
<accession>A0AAW0EII3</accession>
<feature type="compositionally biased region" description="Pro residues" evidence="10">
    <location>
        <begin position="208"/>
        <end position="218"/>
    </location>
</feature>
<dbReference type="Gene3D" id="1.10.220.60">
    <property type="entry name" value="GRIP domain"/>
    <property type="match status" value="1"/>
</dbReference>
<evidence type="ECO:0000256" key="2">
    <source>
        <dbReference type="ARBA" id="ARBA00008782"/>
    </source>
</evidence>
<feature type="coiled-coil region" evidence="9">
    <location>
        <begin position="757"/>
        <end position="791"/>
    </location>
</feature>
<feature type="compositionally biased region" description="Polar residues" evidence="10">
    <location>
        <begin position="32"/>
        <end position="64"/>
    </location>
</feature>
<feature type="region of interest" description="Disordered" evidence="10">
    <location>
        <begin position="460"/>
        <end position="487"/>
    </location>
</feature>
<dbReference type="SMART" id="SM00755">
    <property type="entry name" value="Grip"/>
    <property type="match status" value="1"/>
</dbReference>
<dbReference type="Pfam" id="PF01465">
    <property type="entry name" value="GRIP"/>
    <property type="match status" value="1"/>
</dbReference>
<dbReference type="InterPro" id="IPR000237">
    <property type="entry name" value="GRIP_dom"/>
</dbReference>
<evidence type="ECO:0000256" key="5">
    <source>
        <dbReference type="ARBA" id="ARBA00023159"/>
    </source>
</evidence>
<feature type="region of interest" description="Disordered" evidence="10">
    <location>
        <begin position="163"/>
        <end position="246"/>
    </location>
</feature>
<feature type="compositionally biased region" description="Low complexity" evidence="10">
    <location>
        <begin position="806"/>
        <end position="823"/>
    </location>
</feature>